<dbReference type="InterPro" id="IPR005303">
    <property type="entry name" value="MOCOS_middle"/>
</dbReference>
<name>A0ABU0PSN3_STRAH</name>
<feature type="region of interest" description="Disordered" evidence="1">
    <location>
        <begin position="89"/>
        <end position="160"/>
    </location>
</feature>
<keyword evidence="4" id="KW-1185">Reference proteome</keyword>
<feature type="domain" description="Molybdenum cofactor sulfurase middle" evidence="2">
    <location>
        <begin position="11"/>
        <end position="82"/>
    </location>
</feature>
<evidence type="ECO:0000256" key="1">
    <source>
        <dbReference type="SAM" id="MobiDB-lite"/>
    </source>
</evidence>
<evidence type="ECO:0000313" key="4">
    <source>
        <dbReference type="Proteomes" id="UP001243364"/>
    </source>
</evidence>
<comment type="caution">
    <text evidence="3">The sequence shown here is derived from an EMBL/GenBank/DDBJ whole genome shotgun (WGS) entry which is preliminary data.</text>
</comment>
<organism evidence="3 4">
    <name type="scientific">Streptomyces achromogenes</name>
    <dbReference type="NCBI Taxonomy" id="67255"/>
    <lineage>
        <taxon>Bacteria</taxon>
        <taxon>Bacillati</taxon>
        <taxon>Actinomycetota</taxon>
        <taxon>Actinomycetes</taxon>
        <taxon>Kitasatosporales</taxon>
        <taxon>Streptomycetaceae</taxon>
        <taxon>Streptomyces</taxon>
    </lineage>
</organism>
<gene>
    <name evidence="3" type="ORF">QFZ56_000357</name>
</gene>
<dbReference type="Pfam" id="PF03476">
    <property type="entry name" value="MOSC_N"/>
    <property type="match status" value="1"/>
</dbReference>
<reference evidence="3 4" key="1">
    <citation type="submission" date="2023-07" db="EMBL/GenBank/DDBJ databases">
        <title>Comparative genomics of wheat-associated soil bacteria to identify genetic determinants of phenazine resistance.</title>
        <authorList>
            <person name="Mouncey N."/>
        </authorList>
    </citation>
    <scope>NUCLEOTIDE SEQUENCE [LARGE SCALE GENOMIC DNA]</scope>
    <source>
        <strain evidence="3 4">W4I19-2</strain>
    </source>
</reference>
<dbReference type="EMBL" id="JAUSYA010000001">
    <property type="protein sequence ID" value="MDQ0681394.1"/>
    <property type="molecule type" value="Genomic_DNA"/>
</dbReference>
<dbReference type="Proteomes" id="UP001243364">
    <property type="component" value="Unassembled WGS sequence"/>
</dbReference>
<feature type="compositionally biased region" description="Low complexity" evidence="1">
    <location>
        <begin position="148"/>
        <end position="160"/>
    </location>
</feature>
<accession>A0ABU0PSN3</accession>
<evidence type="ECO:0000313" key="3">
    <source>
        <dbReference type="EMBL" id="MDQ0681394.1"/>
    </source>
</evidence>
<proteinExistence type="predicted"/>
<dbReference type="RefSeq" id="WP_307039399.1">
    <property type="nucleotide sequence ID" value="NZ_JAUSYA010000001.1"/>
</dbReference>
<sequence length="160" mass="17256">MTSARSTRPGVVDRLLRYPVKSMLGEEIPAADVTERGLAHDRRRALVDKETGRVASAKHPRLRHRLLTMTATAGTSAVRITTWAGEELRSTDPGVDDAQSEIVGRPVVITDTPPHEATLDRADPEDVLRRDGVGQPVGAHTGRIAVASPREPSSTSRPST</sequence>
<evidence type="ECO:0000259" key="2">
    <source>
        <dbReference type="Pfam" id="PF03476"/>
    </source>
</evidence>
<protein>
    <recommendedName>
        <fullName evidence="2">Molybdenum cofactor sulfurase middle domain-containing protein</fullName>
    </recommendedName>
</protein>
<feature type="compositionally biased region" description="Basic and acidic residues" evidence="1">
    <location>
        <begin position="113"/>
        <end position="132"/>
    </location>
</feature>
<dbReference type="SUPFAM" id="SSF141673">
    <property type="entry name" value="MOSC N-terminal domain-like"/>
    <property type="match status" value="1"/>
</dbReference>